<accession>A0A2A2J8B0</accession>
<evidence type="ECO:0000313" key="12">
    <source>
        <dbReference type="EMBL" id="PAV57762.1"/>
    </source>
</evidence>
<keyword evidence="7 10" id="KW-0862">Zinc</keyword>
<dbReference type="GO" id="GO:0006520">
    <property type="term" value="P:amino acid metabolic process"/>
    <property type="evidence" value="ECO:0007669"/>
    <property type="project" value="InterPro"/>
</dbReference>
<evidence type="ECO:0000256" key="5">
    <source>
        <dbReference type="ARBA" id="ARBA00022723"/>
    </source>
</evidence>
<dbReference type="Pfam" id="PF01546">
    <property type="entry name" value="Peptidase_M20"/>
    <property type="match status" value="1"/>
</dbReference>
<dbReference type="NCBIfam" id="TIGR01880">
    <property type="entry name" value="Ac-peptdase-euk"/>
    <property type="match status" value="1"/>
</dbReference>
<comment type="subcellular location">
    <subcellularLocation>
        <location evidence="1">Cytoplasm</location>
    </subcellularLocation>
</comment>
<dbReference type="InterPro" id="IPR001261">
    <property type="entry name" value="ArgE/DapE_CS"/>
</dbReference>
<dbReference type="InterPro" id="IPR052083">
    <property type="entry name" value="Aminoacylase-1_M20A"/>
</dbReference>
<dbReference type="EC" id="3.5.1.14" evidence="3"/>
<dbReference type="SUPFAM" id="SSF55031">
    <property type="entry name" value="Bacterial exopeptidase dimerisation domain"/>
    <property type="match status" value="1"/>
</dbReference>
<evidence type="ECO:0000256" key="4">
    <source>
        <dbReference type="ARBA" id="ARBA00022490"/>
    </source>
</evidence>
<protein>
    <recommendedName>
        <fullName evidence="3">N-acyl-aliphatic-L-amino acid amidohydrolase</fullName>
        <ecNumber evidence="3">3.5.1.14</ecNumber>
    </recommendedName>
    <alternativeName>
        <fullName evidence="8">N-acyl-L-amino-acid amidohydrolase</fullName>
    </alternativeName>
</protein>
<gene>
    <name evidence="12" type="ORF">WR25_11382</name>
</gene>
<feature type="binding site" evidence="10">
    <location>
        <position position="199"/>
    </location>
    <ligand>
        <name>Zn(2+)</name>
        <dbReference type="ChEBI" id="CHEBI:29105"/>
        <label>2</label>
    </ligand>
</feature>
<organism evidence="12 13">
    <name type="scientific">Diploscapter pachys</name>
    <dbReference type="NCBI Taxonomy" id="2018661"/>
    <lineage>
        <taxon>Eukaryota</taxon>
        <taxon>Metazoa</taxon>
        <taxon>Ecdysozoa</taxon>
        <taxon>Nematoda</taxon>
        <taxon>Chromadorea</taxon>
        <taxon>Rhabditida</taxon>
        <taxon>Rhabditina</taxon>
        <taxon>Rhabditomorpha</taxon>
        <taxon>Rhabditoidea</taxon>
        <taxon>Rhabditidae</taxon>
        <taxon>Diploscapter</taxon>
    </lineage>
</organism>
<evidence type="ECO:0000256" key="1">
    <source>
        <dbReference type="ARBA" id="ARBA00004496"/>
    </source>
</evidence>
<dbReference type="AlphaFoldDB" id="A0A2A2J8B0"/>
<dbReference type="PROSITE" id="PS00758">
    <property type="entry name" value="ARGE_DAPE_CPG2_1"/>
    <property type="match status" value="1"/>
</dbReference>
<dbReference type="SUPFAM" id="SSF53187">
    <property type="entry name" value="Zn-dependent exopeptidases"/>
    <property type="match status" value="1"/>
</dbReference>
<proteinExistence type="inferred from homology"/>
<dbReference type="GO" id="GO:0005737">
    <property type="term" value="C:cytoplasm"/>
    <property type="evidence" value="ECO:0007669"/>
    <property type="project" value="UniProtKB-SubCell"/>
</dbReference>
<comment type="similarity">
    <text evidence="2">Belongs to the peptidase M20A family.</text>
</comment>
<feature type="binding site" evidence="10">
    <location>
        <position position="130"/>
    </location>
    <ligand>
        <name>Zn(2+)</name>
        <dbReference type="ChEBI" id="CHEBI:29105"/>
        <label>1</label>
    </ligand>
</feature>
<evidence type="ECO:0000256" key="8">
    <source>
        <dbReference type="ARBA" id="ARBA00029656"/>
    </source>
</evidence>
<feature type="binding site" evidence="10">
    <location>
        <position position="163"/>
    </location>
    <ligand>
        <name>Zn(2+)</name>
        <dbReference type="ChEBI" id="CHEBI:29105"/>
        <label>1</label>
    </ligand>
</feature>
<dbReference type="STRING" id="2018661.A0A2A2J8B0"/>
<comment type="caution">
    <text evidence="12">The sequence shown here is derived from an EMBL/GenBank/DDBJ whole genome shotgun (WGS) entry which is preliminary data.</text>
</comment>
<keyword evidence="13" id="KW-1185">Reference proteome</keyword>
<evidence type="ECO:0000256" key="3">
    <source>
        <dbReference type="ARBA" id="ARBA00011913"/>
    </source>
</evidence>
<sequence>MNVESELTKNDKFEFGEPFANVPQLAIDFEWFFIFMKYSEARNFRSEPLRGNSSMSQQEDIAVTKFREYLRVNTEQPNPDYEGCAKFLCGLATELGIECRTIRSEEYMPFVLMTIPGAQPELPALMLYSHTDVVPTFKDHWTHDPYSAFKDESGNIFARGAQDMKCVGSQYIEAIRRHFGRGKKQWKRTIHLLFGPDEEIGGDKGMRSFALTEEFRKLNIGFALDEGLASENDTYKVFYGERVPWWLKVTCEGNPGHGSKFIENTAAEKMQKVINSALAFREEQRQLLTNHSDWTLGDVTTLNLNQANGGVQINVVPERYELYFDIRVTPKMDFNEMENRIKKWCTDAGPDVKFEFIQSNGPNALDIYFEKFPDVVSLLVFSYFVFRKKFLIFYIFEHYSERVQYLLML</sequence>
<dbReference type="Proteomes" id="UP000218231">
    <property type="component" value="Unassembled WGS sequence"/>
</dbReference>
<dbReference type="Pfam" id="PF07687">
    <property type="entry name" value="M20_dimer"/>
    <property type="match status" value="1"/>
</dbReference>
<dbReference type="Gene3D" id="3.40.630.10">
    <property type="entry name" value="Zn peptidases"/>
    <property type="match status" value="1"/>
</dbReference>
<feature type="domain" description="Peptidase M20 dimerisation" evidence="11">
    <location>
        <begin position="240"/>
        <end position="351"/>
    </location>
</feature>
<name>A0A2A2J8B0_9BILA</name>
<evidence type="ECO:0000256" key="9">
    <source>
        <dbReference type="PIRSR" id="PIRSR610159-1"/>
    </source>
</evidence>
<evidence type="ECO:0000256" key="7">
    <source>
        <dbReference type="ARBA" id="ARBA00022833"/>
    </source>
</evidence>
<evidence type="ECO:0000259" key="11">
    <source>
        <dbReference type="Pfam" id="PF07687"/>
    </source>
</evidence>
<dbReference type="GO" id="GO:0004046">
    <property type="term" value="F:aminoacylase activity"/>
    <property type="evidence" value="ECO:0007669"/>
    <property type="project" value="UniProtKB-EC"/>
</dbReference>
<dbReference type="OrthoDB" id="3064516at2759"/>
<keyword evidence="6" id="KW-0378">Hydrolase</keyword>
<dbReference type="Gene3D" id="3.30.70.360">
    <property type="match status" value="1"/>
</dbReference>
<feature type="active site" evidence="9">
    <location>
        <position position="132"/>
    </location>
</feature>
<feature type="active site" description="Proton acceptor" evidence="9">
    <location>
        <position position="198"/>
    </location>
</feature>
<evidence type="ECO:0000256" key="6">
    <source>
        <dbReference type="ARBA" id="ARBA00022801"/>
    </source>
</evidence>
<feature type="binding site" evidence="10">
    <location>
        <position position="226"/>
    </location>
    <ligand>
        <name>Zn(2+)</name>
        <dbReference type="ChEBI" id="CHEBI:29105"/>
        <label>1</label>
    </ligand>
</feature>
<dbReference type="InterPro" id="IPR011650">
    <property type="entry name" value="Peptidase_M20_dimer"/>
</dbReference>
<keyword evidence="4" id="KW-0963">Cytoplasm</keyword>
<feature type="binding site" evidence="10">
    <location>
        <position position="163"/>
    </location>
    <ligand>
        <name>Zn(2+)</name>
        <dbReference type="ChEBI" id="CHEBI:29105"/>
        <label>2</label>
    </ligand>
</feature>
<dbReference type="PANTHER" id="PTHR45892">
    <property type="entry name" value="AMINOACYLASE-1"/>
    <property type="match status" value="1"/>
</dbReference>
<dbReference type="FunFam" id="3.40.630.10:FF:000019">
    <property type="entry name" value="Aminoacylase 1"/>
    <property type="match status" value="1"/>
</dbReference>
<dbReference type="InterPro" id="IPR010159">
    <property type="entry name" value="N-acyl_aa_amidohydrolase"/>
</dbReference>
<keyword evidence="5 10" id="KW-0479">Metal-binding</keyword>
<dbReference type="FunFam" id="3.30.70.360:FF:000005">
    <property type="entry name" value="Putative Aminoacylase-1"/>
    <property type="match status" value="1"/>
</dbReference>
<evidence type="ECO:0000256" key="10">
    <source>
        <dbReference type="PIRSR" id="PIRSR610159-2"/>
    </source>
</evidence>
<dbReference type="GO" id="GO:0046872">
    <property type="term" value="F:metal ion binding"/>
    <property type="evidence" value="ECO:0007669"/>
    <property type="project" value="UniProtKB-KW"/>
</dbReference>
<dbReference type="InterPro" id="IPR036264">
    <property type="entry name" value="Bact_exopeptidase_dim_dom"/>
</dbReference>
<dbReference type="InterPro" id="IPR002933">
    <property type="entry name" value="Peptidase_M20"/>
</dbReference>
<evidence type="ECO:0000313" key="13">
    <source>
        <dbReference type="Proteomes" id="UP000218231"/>
    </source>
</evidence>
<reference evidence="12 13" key="1">
    <citation type="journal article" date="2017" name="Curr. Biol.">
        <title>Genome architecture and evolution of a unichromosomal asexual nematode.</title>
        <authorList>
            <person name="Fradin H."/>
            <person name="Zegar C."/>
            <person name="Gutwein M."/>
            <person name="Lucas J."/>
            <person name="Kovtun M."/>
            <person name="Corcoran D."/>
            <person name="Baugh L.R."/>
            <person name="Kiontke K."/>
            <person name="Gunsalus K."/>
            <person name="Fitch D.H."/>
            <person name="Piano F."/>
        </authorList>
    </citation>
    <scope>NUCLEOTIDE SEQUENCE [LARGE SCALE GENOMIC DNA]</scope>
    <source>
        <strain evidence="12">PF1309</strain>
    </source>
</reference>
<dbReference type="EMBL" id="LIAE01010626">
    <property type="protein sequence ID" value="PAV57762.1"/>
    <property type="molecule type" value="Genomic_DNA"/>
</dbReference>
<dbReference type="PANTHER" id="PTHR45892:SF1">
    <property type="entry name" value="AMINOACYLASE-1"/>
    <property type="match status" value="1"/>
</dbReference>
<evidence type="ECO:0000256" key="2">
    <source>
        <dbReference type="ARBA" id="ARBA00006247"/>
    </source>
</evidence>
<comment type="cofactor">
    <cofactor evidence="10">
        <name>Zn(2+)</name>
        <dbReference type="ChEBI" id="CHEBI:29105"/>
    </cofactor>
    <text evidence="10">Binds 2 Zn(2+) ions per subunit.</text>
</comment>